<dbReference type="SUPFAM" id="SSF110916">
    <property type="entry name" value="Peptidyl-tRNA hydrolase domain-like"/>
    <property type="match status" value="1"/>
</dbReference>
<dbReference type="PROSITE" id="PS00745">
    <property type="entry name" value="RF_PROK_I"/>
    <property type="match status" value="1"/>
</dbReference>
<reference evidence="2" key="1">
    <citation type="submission" date="2017-02" db="EMBL/GenBank/DDBJ databases">
        <authorList>
            <person name="Regsiter A."/>
            <person name="William W."/>
        </authorList>
    </citation>
    <scope>NUCLEOTIDE SEQUENCE</scope>
    <source>
        <strain evidence="2">BdmA 4</strain>
    </source>
</reference>
<dbReference type="EMBL" id="FWDO01000004">
    <property type="protein sequence ID" value="SLM17437.1"/>
    <property type="molecule type" value="Genomic_DNA"/>
</dbReference>
<dbReference type="PANTHER" id="PTHR11075:SF54">
    <property type="entry name" value="LARGE RIBOSOMAL SUBUNIT PROTEIN ML62"/>
    <property type="match status" value="1"/>
</dbReference>
<organism evidence="2">
    <name type="scientific">uncultured spirochete</name>
    <dbReference type="NCBI Taxonomy" id="156406"/>
    <lineage>
        <taxon>Bacteria</taxon>
        <taxon>Pseudomonadati</taxon>
        <taxon>Spirochaetota</taxon>
        <taxon>Spirochaetia</taxon>
        <taxon>Spirochaetales</taxon>
        <taxon>environmental samples</taxon>
    </lineage>
</organism>
<feature type="domain" description="Prokaryotic-type class I peptide chain release factors" evidence="1">
    <location>
        <begin position="20"/>
        <end position="36"/>
    </location>
</feature>
<dbReference type="AlphaFoldDB" id="A0A3P3XMA8"/>
<dbReference type="InterPro" id="IPR000352">
    <property type="entry name" value="Pep_chain_release_fac_I"/>
</dbReference>
<gene>
    <name evidence="2" type="ORF">SPIRO4BDMA_40006</name>
</gene>
<dbReference type="InterPro" id="IPR052104">
    <property type="entry name" value="Mito_Release_Factor_mL62"/>
</dbReference>
<accession>A0A3P3XMA8</accession>
<protein>
    <recommendedName>
        <fullName evidence="1">Prokaryotic-type class I peptide chain release factors domain-containing protein</fullName>
    </recommendedName>
</protein>
<sequence>MDAGAIAMSVFSNAIVAFSRSSGPGGQNVNKVNTKVTASIALEKIEGLSQAERIAVKARLSGRIRGDGVLQVRVQETRNQGRNREIALELIGTVISGFLWFCVKIRPFTPDYDCFPNPNNTTNQNFTATPISESINPTCFCCQVLMKPVFSIFRIIPLPGRRISNDFEVLSCSA</sequence>
<name>A0A3P3XMA8_9SPIR</name>
<dbReference type="GO" id="GO:0016150">
    <property type="term" value="F:translation release factor activity, codon nonspecific"/>
    <property type="evidence" value="ECO:0007669"/>
    <property type="project" value="TreeGrafter"/>
</dbReference>
<dbReference type="Pfam" id="PF00472">
    <property type="entry name" value="RF-1"/>
    <property type="match status" value="1"/>
</dbReference>
<dbReference type="PANTHER" id="PTHR11075">
    <property type="entry name" value="PEPTIDE CHAIN RELEASE FACTOR"/>
    <property type="match status" value="1"/>
</dbReference>
<evidence type="ECO:0000313" key="2">
    <source>
        <dbReference type="EMBL" id="SLM17437.1"/>
    </source>
</evidence>
<dbReference type="GO" id="GO:0004045">
    <property type="term" value="F:peptidyl-tRNA hydrolase activity"/>
    <property type="evidence" value="ECO:0007669"/>
    <property type="project" value="TreeGrafter"/>
</dbReference>
<proteinExistence type="predicted"/>
<dbReference type="Gene3D" id="3.30.160.20">
    <property type="match status" value="1"/>
</dbReference>
<evidence type="ECO:0000259" key="1">
    <source>
        <dbReference type="PROSITE" id="PS00745"/>
    </source>
</evidence>